<dbReference type="Proteomes" id="UP000572212">
    <property type="component" value="Unassembled WGS sequence"/>
</dbReference>
<accession>A0A841RJC3</accession>
<evidence type="ECO:0000313" key="2">
    <source>
        <dbReference type="EMBL" id="MBB6514370.1"/>
    </source>
</evidence>
<feature type="chain" id="PRO_5032778824" evidence="1">
    <location>
        <begin position="24"/>
        <end position="224"/>
    </location>
</feature>
<protein>
    <submittedName>
        <fullName evidence="2">Translation elongation factor EF-1beta</fullName>
    </submittedName>
</protein>
<evidence type="ECO:0000313" key="3">
    <source>
        <dbReference type="Proteomes" id="UP000572212"/>
    </source>
</evidence>
<dbReference type="EMBL" id="JACHON010000034">
    <property type="protein sequence ID" value="MBB6514370.1"/>
    <property type="molecule type" value="Genomic_DNA"/>
</dbReference>
<comment type="caution">
    <text evidence="2">The sequence shown here is derived from an EMBL/GenBank/DDBJ whole genome shotgun (WGS) entry which is preliminary data.</text>
</comment>
<organism evidence="2 3">
    <name type="scientific">Gracilibacillus halotolerans</name>
    <dbReference type="NCBI Taxonomy" id="74386"/>
    <lineage>
        <taxon>Bacteria</taxon>
        <taxon>Bacillati</taxon>
        <taxon>Bacillota</taxon>
        <taxon>Bacilli</taxon>
        <taxon>Bacillales</taxon>
        <taxon>Bacillaceae</taxon>
        <taxon>Gracilibacillus</taxon>
    </lineage>
</organism>
<keyword evidence="1" id="KW-0732">Signal</keyword>
<keyword evidence="2" id="KW-0251">Elongation factor</keyword>
<feature type="signal peptide" evidence="1">
    <location>
        <begin position="1"/>
        <end position="23"/>
    </location>
</feature>
<sequence length="224" mass="24557">MKKLLGLAISSVLFLGVATTVSAAEDTSKIDDLENKVNKQISEELNSHASENHIDVVFGTPSFKVNEDELENYNIDEIQEAVEEHIEDFKDSLNEYDLRNELVLDESIFSISSIKKNGSTYTAKVWAGVPGIGHGYINQDFTARVSSGTINSISLKGSSYLSGFTIGSWSHNRSWVTYKNNKKKAELRMKGTLTYGIPKTPLQGSLPATFLKTVKGSGSNVVSD</sequence>
<dbReference type="GO" id="GO:0003746">
    <property type="term" value="F:translation elongation factor activity"/>
    <property type="evidence" value="ECO:0007669"/>
    <property type="project" value="UniProtKB-KW"/>
</dbReference>
<name>A0A841RJC3_9BACI</name>
<reference evidence="2 3" key="1">
    <citation type="submission" date="2020-08" db="EMBL/GenBank/DDBJ databases">
        <title>Genomic Encyclopedia of Type Strains, Phase IV (KMG-IV): sequencing the most valuable type-strain genomes for metagenomic binning, comparative biology and taxonomic classification.</title>
        <authorList>
            <person name="Goeker M."/>
        </authorList>
    </citation>
    <scope>NUCLEOTIDE SEQUENCE [LARGE SCALE GENOMIC DNA]</scope>
    <source>
        <strain evidence="2 3">DSM 11805</strain>
    </source>
</reference>
<evidence type="ECO:0000256" key="1">
    <source>
        <dbReference type="SAM" id="SignalP"/>
    </source>
</evidence>
<dbReference type="RefSeq" id="WP_184251215.1">
    <property type="nucleotide sequence ID" value="NZ_BAAACU010000027.1"/>
</dbReference>
<dbReference type="AlphaFoldDB" id="A0A841RJC3"/>
<keyword evidence="3" id="KW-1185">Reference proteome</keyword>
<keyword evidence="2" id="KW-0648">Protein biosynthesis</keyword>
<proteinExistence type="predicted"/>
<gene>
    <name evidence="2" type="ORF">GGQ92_003195</name>
</gene>